<name>A0A371AT93_9FIRM</name>
<keyword evidence="2" id="KW-0813">Transport</keyword>
<proteinExistence type="predicted"/>
<dbReference type="AlphaFoldDB" id="A0A371AT93"/>
<feature type="transmembrane region" description="Helical" evidence="8">
    <location>
        <begin position="136"/>
        <end position="157"/>
    </location>
</feature>
<organism evidence="10 11">
    <name type="scientific">Anaerosacchariphilus polymeriproducens</name>
    <dbReference type="NCBI Taxonomy" id="1812858"/>
    <lineage>
        <taxon>Bacteria</taxon>
        <taxon>Bacillati</taxon>
        <taxon>Bacillota</taxon>
        <taxon>Clostridia</taxon>
        <taxon>Lachnospirales</taxon>
        <taxon>Lachnospiraceae</taxon>
        <taxon>Anaerosacchariphilus</taxon>
    </lineage>
</organism>
<feature type="transmembrane region" description="Helical" evidence="8">
    <location>
        <begin position="46"/>
        <end position="65"/>
    </location>
</feature>
<evidence type="ECO:0000256" key="6">
    <source>
        <dbReference type="ARBA" id="ARBA00022989"/>
    </source>
</evidence>
<dbReference type="GO" id="GO:0030395">
    <property type="term" value="F:lactose binding"/>
    <property type="evidence" value="ECO:0007669"/>
    <property type="project" value="TreeGrafter"/>
</dbReference>
<feature type="transmembrane region" description="Helical" evidence="8">
    <location>
        <begin position="363"/>
        <end position="384"/>
    </location>
</feature>
<dbReference type="GO" id="GO:0015528">
    <property type="term" value="F:lactose:proton symporter activity"/>
    <property type="evidence" value="ECO:0007669"/>
    <property type="project" value="TreeGrafter"/>
</dbReference>
<evidence type="ECO:0000313" key="11">
    <source>
        <dbReference type="Proteomes" id="UP000255036"/>
    </source>
</evidence>
<evidence type="ECO:0000256" key="8">
    <source>
        <dbReference type="SAM" id="Phobius"/>
    </source>
</evidence>
<evidence type="ECO:0000259" key="9">
    <source>
        <dbReference type="PROSITE" id="PS50850"/>
    </source>
</evidence>
<dbReference type="InterPro" id="IPR036259">
    <property type="entry name" value="MFS_trans_sf"/>
</dbReference>
<feature type="transmembrane region" description="Helical" evidence="8">
    <location>
        <begin position="301"/>
        <end position="323"/>
    </location>
</feature>
<evidence type="ECO:0000256" key="4">
    <source>
        <dbReference type="ARBA" id="ARBA00022519"/>
    </source>
</evidence>
<keyword evidence="6 8" id="KW-1133">Transmembrane helix</keyword>
<dbReference type="PANTHER" id="PTHR23522">
    <property type="entry name" value="BLL5896 PROTEIN"/>
    <property type="match status" value="1"/>
</dbReference>
<feature type="transmembrane region" description="Helical" evidence="8">
    <location>
        <begin position="163"/>
        <end position="183"/>
    </location>
</feature>
<evidence type="ECO:0000256" key="1">
    <source>
        <dbReference type="ARBA" id="ARBA00004429"/>
    </source>
</evidence>
<keyword evidence="4" id="KW-0997">Cell inner membrane</keyword>
<evidence type="ECO:0000313" key="10">
    <source>
        <dbReference type="EMBL" id="RDU22794.1"/>
    </source>
</evidence>
<comment type="caution">
    <text evidence="10">The sequence shown here is derived from an EMBL/GenBank/DDBJ whole genome shotgun (WGS) entry which is preliminary data.</text>
</comment>
<dbReference type="RefSeq" id="WP_115482556.1">
    <property type="nucleotide sequence ID" value="NZ_QRCT01000045.1"/>
</dbReference>
<evidence type="ECO:0000256" key="5">
    <source>
        <dbReference type="ARBA" id="ARBA00022692"/>
    </source>
</evidence>
<dbReference type="InterPro" id="IPR024989">
    <property type="entry name" value="MFS_assoc_dom"/>
</dbReference>
<feature type="transmembrane region" description="Helical" evidence="8">
    <location>
        <begin position="212"/>
        <end position="234"/>
    </location>
</feature>
<dbReference type="PANTHER" id="PTHR23522:SF10">
    <property type="entry name" value="3-PHENYLPROPIONIC ACID TRANSPORTER-RELATED"/>
    <property type="match status" value="1"/>
</dbReference>
<reference evidence="10 11" key="1">
    <citation type="submission" date="2018-07" db="EMBL/GenBank/DDBJ databases">
        <title>Anaerosacharophilus polymeroproducens gen. nov. sp. nov., an anaerobic bacterium isolated from salt field.</title>
        <authorList>
            <person name="Kim W."/>
            <person name="Yang S.-H."/>
            <person name="Oh J."/>
            <person name="Lee J.-H."/>
            <person name="Kwon K.K."/>
        </authorList>
    </citation>
    <scope>NUCLEOTIDE SEQUENCE [LARGE SCALE GENOMIC DNA]</scope>
    <source>
        <strain evidence="10 11">MCWD5</strain>
    </source>
</reference>
<evidence type="ECO:0000256" key="2">
    <source>
        <dbReference type="ARBA" id="ARBA00022448"/>
    </source>
</evidence>
<dbReference type="EMBL" id="QRCT01000045">
    <property type="protein sequence ID" value="RDU22794.1"/>
    <property type="molecule type" value="Genomic_DNA"/>
</dbReference>
<keyword evidence="3" id="KW-1003">Cell membrane</keyword>
<dbReference type="PROSITE" id="PS50850">
    <property type="entry name" value="MFS"/>
    <property type="match status" value="1"/>
</dbReference>
<comment type="subcellular location">
    <subcellularLocation>
        <location evidence="1">Cell inner membrane</location>
        <topology evidence="1">Multi-pass membrane protein</topology>
    </subcellularLocation>
</comment>
<feature type="transmembrane region" description="Helical" evidence="8">
    <location>
        <begin position="335"/>
        <end position="357"/>
    </location>
</feature>
<dbReference type="Proteomes" id="UP000255036">
    <property type="component" value="Unassembled WGS sequence"/>
</dbReference>
<keyword evidence="5 8" id="KW-0812">Transmembrane</keyword>
<feature type="transmembrane region" description="Helical" evidence="8">
    <location>
        <begin position="104"/>
        <end position="124"/>
    </location>
</feature>
<gene>
    <name evidence="10" type="ORF">DWV06_12655</name>
</gene>
<evidence type="ECO:0000256" key="7">
    <source>
        <dbReference type="ARBA" id="ARBA00023136"/>
    </source>
</evidence>
<keyword evidence="11" id="KW-1185">Reference proteome</keyword>
<dbReference type="InterPro" id="IPR020846">
    <property type="entry name" value="MFS_dom"/>
</dbReference>
<feature type="transmembrane region" description="Helical" evidence="8">
    <location>
        <begin position="276"/>
        <end position="295"/>
    </location>
</feature>
<sequence length="389" mass="42911">MNHQKALNIRYQLSHSLYWFSNCTLYGFATVYLLNMNFDNTQVGVVLAFGNILSVFLQPVIGSFADKTSKISLKTLTSLFAFIASSLGVILIFLPDIVWAVGGLYSIMIALVLLVIPLMSSVCIEYCNANCYIDYGLARGIGSIFYAAASISLGILIERTGAQILLPIFIFVFFLLAVVMFTFQSPAKIVQNCSFTNTSGGLFYFINTYRRFSFLLIGIVCLFFYHTILNTYFINIIRNLGGNSSHLGISLSISAAMELPVMASFFYLLKKIKCSTILKISGIFFTVKTFIIILAPNIATIFFAQSIQFLSYALYTPAIVYYTNKLMKPEDKVKGQGYAAMAACVAAVFANLAGGALLDRFGIFTMLLVGTIVSCIGTLFVLIYTEDVN</sequence>
<protein>
    <submittedName>
        <fullName evidence="10">MFS transporter</fullName>
    </submittedName>
</protein>
<dbReference type="GO" id="GO:0005886">
    <property type="term" value="C:plasma membrane"/>
    <property type="evidence" value="ECO:0007669"/>
    <property type="project" value="UniProtKB-SubCell"/>
</dbReference>
<feature type="transmembrane region" description="Helical" evidence="8">
    <location>
        <begin position="77"/>
        <end position="98"/>
    </location>
</feature>
<feature type="domain" description="Major facilitator superfamily (MFS) profile" evidence="9">
    <location>
        <begin position="211"/>
        <end position="389"/>
    </location>
</feature>
<keyword evidence="7 8" id="KW-0472">Membrane</keyword>
<dbReference type="SUPFAM" id="SSF103473">
    <property type="entry name" value="MFS general substrate transporter"/>
    <property type="match status" value="2"/>
</dbReference>
<dbReference type="Gene3D" id="1.20.1250.20">
    <property type="entry name" value="MFS general substrate transporter like domains"/>
    <property type="match status" value="2"/>
</dbReference>
<feature type="transmembrane region" description="Helical" evidence="8">
    <location>
        <begin position="16"/>
        <end position="34"/>
    </location>
</feature>
<dbReference type="Pfam" id="PF12832">
    <property type="entry name" value="MFS_1_like"/>
    <property type="match status" value="1"/>
</dbReference>
<evidence type="ECO:0000256" key="3">
    <source>
        <dbReference type="ARBA" id="ARBA00022475"/>
    </source>
</evidence>
<dbReference type="OrthoDB" id="1653456at2"/>
<feature type="transmembrane region" description="Helical" evidence="8">
    <location>
        <begin position="246"/>
        <end position="269"/>
    </location>
</feature>
<accession>A0A371AT93</accession>